<name>A0A8J7F5A7_9CYAN</name>
<dbReference type="AlphaFoldDB" id="A0A8J7F5A7"/>
<dbReference type="PANTHER" id="PTHR36173">
    <property type="entry name" value="RIBONUCLEASE VAPC16-RELATED"/>
    <property type="match status" value="1"/>
</dbReference>
<dbReference type="CDD" id="cd09872">
    <property type="entry name" value="PIN_Sll0205-like"/>
    <property type="match status" value="1"/>
</dbReference>
<dbReference type="InterPro" id="IPR029060">
    <property type="entry name" value="PIN-like_dom_sf"/>
</dbReference>
<protein>
    <submittedName>
        <fullName evidence="2">Type II toxin-antitoxin system VapC family toxin</fullName>
    </submittedName>
</protein>
<dbReference type="PANTHER" id="PTHR36173:SF1">
    <property type="entry name" value="RIBONUCLEASE VAPC22"/>
    <property type="match status" value="1"/>
</dbReference>
<organism evidence="2 3">
    <name type="scientific">Plectonema cf. radiosum LEGE 06105</name>
    <dbReference type="NCBI Taxonomy" id="945769"/>
    <lineage>
        <taxon>Bacteria</taxon>
        <taxon>Bacillati</taxon>
        <taxon>Cyanobacteriota</taxon>
        <taxon>Cyanophyceae</taxon>
        <taxon>Oscillatoriophycideae</taxon>
        <taxon>Oscillatoriales</taxon>
        <taxon>Microcoleaceae</taxon>
        <taxon>Plectonema</taxon>
    </lineage>
</organism>
<reference evidence="2" key="1">
    <citation type="submission" date="2020-10" db="EMBL/GenBank/DDBJ databases">
        <authorList>
            <person name="Castelo-Branco R."/>
            <person name="Eusebio N."/>
            <person name="Adriana R."/>
            <person name="Vieira A."/>
            <person name="Brugerolle De Fraissinette N."/>
            <person name="Rezende De Castro R."/>
            <person name="Schneider M.P."/>
            <person name="Vasconcelos V."/>
            <person name="Leao P.N."/>
        </authorList>
    </citation>
    <scope>NUCLEOTIDE SEQUENCE</scope>
    <source>
        <strain evidence="2">LEGE 06105</strain>
    </source>
</reference>
<evidence type="ECO:0000313" key="3">
    <source>
        <dbReference type="Proteomes" id="UP000620559"/>
    </source>
</evidence>
<evidence type="ECO:0000313" key="2">
    <source>
        <dbReference type="EMBL" id="MBE9215490.1"/>
    </source>
</evidence>
<accession>A0A8J7F5A7</accession>
<evidence type="ECO:0000259" key="1">
    <source>
        <dbReference type="Pfam" id="PF01850"/>
    </source>
</evidence>
<comment type="caution">
    <text evidence="2">The sequence shown here is derived from an EMBL/GenBank/DDBJ whole genome shotgun (WGS) entry which is preliminary data.</text>
</comment>
<dbReference type="RefSeq" id="WP_193923592.1">
    <property type="nucleotide sequence ID" value="NZ_JADEWL010000102.1"/>
</dbReference>
<dbReference type="SUPFAM" id="SSF88723">
    <property type="entry name" value="PIN domain-like"/>
    <property type="match status" value="1"/>
</dbReference>
<dbReference type="Gene3D" id="3.40.50.1010">
    <property type="entry name" value="5'-nuclease"/>
    <property type="match status" value="1"/>
</dbReference>
<dbReference type="Pfam" id="PF01850">
    <property type="entry name" value="PIN"/>
    <property type="match status" value="1"/>
</dbReference>
<feature type="domain" description="PIN" evidence="1">
    <location>
        <begin position="5"/>
        <end position="124"/>
    </location>
</feature>
<dbReference type="Proteomes" id="UP000620559">
    <property type="component" value="Unassembled WGS sequence"/>
</dbReference>
<gene>
    <name evidence="2" type="ORF">IQ247_22965</name>
</gene>
<sequence length="133" mass="14445">MSDAVTDTHALIWYLEDSPRLSTAANEVFNKCDKGELLIYIPTICLVEIVYLQEKGRISPVMKAQLDTALATEISGLLLANLTAGVADSLAKIPRNIVPDMPDRIIAATAKHLSLPLISKDNKITSSGISIIW</sequence>
<proteinExistence type="predicted"/>
<dbReference type="InterPro" id="IPR041705">
    <property type="entry name" value="PIN_Sll0205"/>
</dbReference>
<dbReference type="InterPro" id="IPR052919">
    <property type="entry name" value="TA_system_RNase"/>
</dbReference>
<keyword evidence="3" id="KW-1185">Reference proteome</keyword>
<dbReference type="EMBL" id="JADEWL010000102">
    <property type="protein sequence ID" value="MBE9215490.1"/>
    <property type="molecule type" value="Genomic_DNA"/>
</dbReference>
<dbReference type="InterPro" id="IPR002716">
    <property type="entry name" value="PIN_dom"/>
</dbReference>